<accession>A0A837KJU4</accession>
<gene>
    <name evidence="1" type="ORF">AA984_22585</name>
</gene>
<dbReference type="AlphaFoldDB" id="A0A837KJU4"/>
<organism evidence="1 2">
    <name type="scientific">Brevibacillus formosus</name>
    <dbReference type="NCBI Taxonomy" id="54913"/>
    <lineage>
        <taxon>Bacteria</taxon>
        <taxon>Bacillati</taxon>
        <taxon>Bacillota</taxon>
        <taxon>Bacilli</taxon>
        <taxon>Bacillales</taxon>
        <taxon>Paenibacillaceae</taxon>
        <taxon>Brevibacillus</taxon>
    </lineage>
</organism>
<protein>
    <submittedName>
        <fullName evidence="1">Uncharacterized protein</fullName>
    </submittedName>
</protein>
<dbReference type="Proteomes" id="UP000035218">
    <property type="component" value="Unassembled WGS sequence"/>
</dbReference>
<reference evidence="1 2" key="1">
    <citation type="submission" date="2015-05" db="EMBL/GenBank/DDBJ databases">
        <title>Genome sequencing project for genomic taxonomy and phylogenomics of Bacillus-like bacteria.</title>
        <authorList>
            <person name="Liu B."/>
            <person name="Wang J."/>
            <person name="Zhu Y."/>
            <person name="Liu G."/>
            <person name="Chen Q."/>
            <person name="Chen Z."/>
            <person name="Lan J."/>
            <person name="Che J."/>
            <person name="Ge C."/>
            <person name="Shi H."/>
            <person name="Pan Z."/>
            <person name="Liu X."/>
        </authorList>
    </citation>
    <scope>NUCLEOTIDE SEQUENCE [LARGE SCALE GENOMIC DNA]</scope>
    <source>
        <strain evidence="1 2">DSM 9885</strain>
    </source>
</reference>
<comment type="caution">
    <text evidence="1">The sequence shown here is derived from an EMBL/GenBank/DDBJ whole genome shotgun (WGS) entry which is preliminary data.</text>
</comment>
<proteinExistence type="predicted"/>
<evidence type="ECO:0000313" key="2">
    <source>
        <dbReference type="Proteomes" id="UP000035218"/>
    </source>
</evidence>
<dbReference type="EMBL" id="LDCN01000008">
    <property type="protein sequence ID" value="KLH96796.1"/>
    <property type="molecule type" value="Genomic_DNA"/>
</dbReference>
<evidence type="ECO:0000313" key="1">
    <source>
        <dbReference type="EMBL" id="KLH96796.1"/>
    </source>
</evidence>
<name>A0A837KJU4_9BACL</name>
<sequence length="187" mass="20185">MRALPFFICSPRPFPAGQCSLQANASYTATAQMHRQITRGVPIATCNLIHTIKTNTIKLNMIQTNTIKTNLFLPNMTSHLITQQTRIFNTFQRIRLIPFFSEEDVALRSLSSHSHILGGDAIHAGLAIGLHGEAGLVGIPAGVEHPVVGVGHLVAGVDPLVVGAAVIRSKNEKSPEIQGSFSMLLLF</sequence>